<evidence type="ECO:0000313" key="2">
    <source>
        <dbReference type="EMBL" id="ASV83039.1"/>
    </source>
</evidence>
<keyword evidence="1" id="KW-0472">Membrane</keyword>
<feature type="transmembrane region" description="Helical" evidence="1">
    <location>
        <begin position="7"/>
        <end position="28"/>
    </location>
</feature>
<keyword evidence="1" id="KW-0812">Transmembrane</keyword>
<dbReference type="EMBL" id="CP022602">
    <property type="protein sequence ID" value="ASV83039.1"/>
    <property type="molecule type" value="Genomic_DNA"/>
</dbReference>
<feature type="transmembrane region" description="Helical" evidence="1">
    <location>
        <begin position="34"/>
        <end position="56"/>
    </location>
</feature>
<name>A0A248U9J2_9HYPH</name>
<dbReference type="KEGG" id="och:CES85_5866"/>
<keyword evidence="1" id="KW-1133">Transmembrane helix</keyword>
<dbReference type="RefSeq" id="WP_095444076.1">
    <property type="nucleotide sequence ID" value="NZ_CP022602.1"/>
</dbReference>
<evidence type="ECO:0000313" key="3">
    <source>
        <dbReference type="Proteomes" id="UP000215256"/>
    </source>
</evidence>
<dbReference type="OrthoDB" id="9887151at2"/>
<proteinExistence type="predicted"/>
<dbReference type="Proteomes" id="UP000215256">
    <property type="component" value="Plasmid unnamed2"/>
</dbReference>
<sequence length="79" mass="8150">MAANAAKLIGLFSLVAAAFLAIVGFAALDRGGVFFLVYAASALVTGVLMFCISSIVENTARSAAAQERLAEKLGKLNKD</sequence>
<evidence type="ECO:0000256" key="1">
    <source>
        <dbReference type="SAM" id="Phobius"/>
    </source>
</evidence>
<gene>
    <name evidence="2" type="ORF">CES85_5866</name>
</gene>
<dbReference type="AlphaFoldDB" id="A0A248U9J2"/>
<reference evidence="2 3" key="1">
    <citation type="submission" date="2017-07" db="EMBL/GenBank/DDBJ databases">
        <title>Phylogenetic study on the rhizospheric bacterium Ochrobactrum sp. A44.</title>
        <authorList>
            <person name="Krzyzanowska D.M."/>
            <person name="Ossowicki A."/>
            <person name="Rajewska M."/>
            <person name="Maciag T."/>
            <person name="Kaczynski Z."/>
            <person name="Czerwicka M."/>
            <person name="Jafra S."/>
        </authorList>
    </citation>
    <scope>NUCLEOTIDE SEQUENCE [LARGE SCALE GENOMIC DNA]</scope>
    <source>
        <strain evidence="2 3">A44</strain>
        <plasmid evidence="2 3">unnamed2</plasmid>
    </source>
</reference>
<accession>A0A248U9J2</accession>
<keyword evidence="2" id="KW-0614">Plasmid</keyword>
<organism evidence="2 3">
    <name type="scientific">Ochrobactrum quorumnocens</name>
    <dbReference type="NCBI Taxonomy" id="271865"/>
    <lineage>
        <taxon>Bacteria</taxon>
        <taxon>Pseudomonadati</taxon>
        <taxon>Pseudomonadota</taxon>
        <taxon>Alphaproteobacteria</taxon>
        <taxon>Hyphomicrobiales</taxon>
        <taxon>Brucellaceae</taxon>
        <taxon>Brucella/Ochrobactrum group</taxon>
        <taxon>Ochrobactrum</taxon>
    </lineage>
</organism>
<protein>
    <submittedName>
        <fullName evidence="2">Putative membrane protein</fullName>
    </submittedName>
</protein>
<geneLocation type="plasmid" evidence="2 3">
    <name>unnamed2</name>
</geneLocation>